<dbReference type="InterPro" id="IPR038056">
    <property type="entry name" value="YjbR-like_sf"/>
</dbReference>
<protein>
    <recommendedName>
        <fullName evidence="4">MmcQ/YjbR family DNA-binding protein</fullName>
    </recommendedName>
</protein>
<sequence length="358" mass="38797">MAVTVDEVRAHALALPRTHEALVRDRVKFRVGRIVYVALSPDETVMGFSYPKEERAALVASQPEKFAMPAPRDERFNWVRVRLAAIDAEEMREIVTDAWRMVVPRRVANEHLRDTSAPAAGASAAGTPAVGTPAVGTPAAEPPWAEAPTFADLRAAADVFNGFTGVDRSWLALRERTRPGLDPARADHRDALLRWLNSWGCRIRYPRAGEPAPFDTGVAGWWATWSDTLPHGTLAGLDDAAVAAFGRAYGDLVTLPVTTGRSVRSLGPTAAAKALYALRPEAIMAWDAAIAERLHGTRDAAAFTRHLTLGRDWASAVLAETGATEAELPGLVGRPDVPLSKILDEFLYVRLSMRSSAP</sequence>
<organism evidence="2 3">
    <name type="scientific">Streptomyces venezuelae</name>
    <dbReference type="NCBI Taxonomy" id="54571"/>
    <lineage>
        <taxon>Bacteria</taxon>
        <taxon>Bacillati</taxon>
        <taxon>Actinomycetota</taxon>
        <taxon>Actinomycetes</taxon>
        <taxon>Kitasatosporales</taxon>
        <taxon>Streptomycetaceae</taxon>
        <taxon>Streptomyces</taxon>
    </lineage>
</organism>
<gene>
    <name evidence="2" type="ORF">DEJ46_26035</name>
</gene>
<evidence type="ECO:0008006" key="4">
    <source>
        <dbReference type="Google" id="ProtNLM"/>
    </source>
</evidence>
<feature type="region of interest" description="Disordered" evidence="1">
    <location>
        <begin position="116"/>
        <end position="140"/>
    </location>
</feature>
<accession>A0A5P2AWW9</accession>
<dbReference type="SUPFAM" id="SSF142906">
    <property type="entry name" value="YjbR-like"/>
    <property type="match status" value="1"/>
</dbReference>
<dbReference type="EMBL" id="CP029194">
    <property type="protein sequence ID" value="QES22140.1"/>
    <property type="molecule type" value="Genomic_DNA"/>
</dbReference>
<proteinExistence type="predicted"/>
<dbReference type="InterPro" id="IPR058532">
    <property type="entry name" value="YjbR/MT2646/Rv2570-like"/>
</dbReference>
<evidence type="ECO:0000313" key="3">
    <source>
        <dbReference type="Proteomes" id="UP000324106"/>
    </source>
</evidence>
<dbReference type="AlphaFoldDB" id="A0A5P2AWW9"/>
<evidence type="ECO:0000256" key="1">
    <source>
        <dbReference type="SAM" id="MobiDB-lite"/>
    </source>
</evidence>
<dbReference type="OrthoDB" id="6167040at2"/>
<dbReference type="Proteomes" id="UP000324106">
    <property type="component" value="Chromosome"/>
</dbReference>
<evidence type="ECO:0000313" key="2">
    <source>
        <dbReference type="EMBL" id="QES22140.1"/>
    </source>
</evidence>
<dbReference type="Pfam" id="PF04237">
    <property type="entry name" value="YjbR"/>
    <property type="match status" value="1"/>
</dbReference>
<reference evidence="2 3" key="1">
    <citation type="submission" date="2018-05" db="EMBL/GenBank/DDBJ databases">
        <title>Streptomyces venezuelae.</title>
        <authorList>
            <person name="Kim W."/>
            <person name="Lee N."/>
            <person name="Cho B.-K."/>
        </authorList>
    </citation>
    <scope>NUCLEOTIDE SEQUENCE [LARGE SCALE GENOMIC DNA]</scope>
    <source>
        <strain evidence="2 3">ATCC 15068</strain>
    </source>
</reference>
<dbReference type="Gene3D" id="3.90.1150.30">
    <property type="match status" value="1"/>
</dbReference>
<name>A0A5P2AWW9_STRVZ</name>
<dbReference type="RefSeq" id="WP_150270132.1">
    <property type="nucleotide sequence ID" value="NZ_CP029194.1"/>
</dbReference>